<evidence type="ECO:0000259" key="1">
    <source>
        <dbReference type="PROSITE" id="PS50853"/>
    </source>
</evidence>
<dbReference type="SUPFAM" id="SSF49265">
    <property type="entry name" value="Fibronectin type III"/>
    <property type="match status" value="2"/>
</dbReference>
<evidence type="ECO:0000313" key="3">
    <source>
        <dbReference type="Proteomes" id="UP001558613"/>
    </source>
</evidence>
<dbReference type="Pfam" id="PF00041">
    <property type="entry name" value="fn3"/>
    <property type="match status" value="2"/>
</dbReference>
<dbReference type="CDD" id="cd00063">
    <property type="entry name" value="FN3"/>
    <property type="match status" value="2"/>
</dbReference>
<dbReference type="InterPro" id="IPR003961">
    <property type="entry name" value="FN3_dom"/>
</dbReference>
<feature type="domain" description="Fibronectin type-III" evidence="1">
    <location>
        <begin position="47"/>
        <end position="136"/>
    </location>
</feature>
<dbReference type="PROSITE" id="PS50853">
    <property type="entry name" value="FN3"/>
    <property type="match status" value="2"/>
</dbReference>
<dbReference type="InterPro" id="IPR013783">
    <property type="entry name" value="Ig-like_fold"/>
</dbReference>
<sequence>MNQTIDRNLVEFSFTKWALIPGRLYGAAVVVESGYLSSTSDCNGRLAPRSVQRLNIRHSTETSLSAAWNRPFGEWDNYTVLLKDGDTTVDTRTLAKDVQECSFNNLTPGRTYTLMLSTNSGDLSRSAQITGRTIPAQVTQLRVSNQGSTDALQVLWDAVSGEVDLYRVLLIHDSVVMKNESVPPNVTSYHFQGLRSGALYRTVVTTEHRGHLSRQMVADGRTGNTAKQNTRCMLL</sequence>
<gene>
    <name evidence="2" type="ORF">QQF64_006607</name>
</gene>
<dbReference type="SMART" id="SM00060">
    <property type="entry name" value="FN3"/>
    <property type="match status" value="2"/>
</dbReference>
<dbReference type="PANTHER" id="PTHR46957">
    <property type="entry name" value="CYTOKINE RECEPTOR"/>
    <property type="match status" value="1"/>
</dbReference>
<protein>
    <recommendedName>
        <fullName evidence="1">Fibronectin type-III domain-containing protein</fullName>
    </recommendedName>
</protein>
<dbReference type="Gene3D" id="2.60.40.10">
    <property type="entry name" value="Immunoglobulins"/>
    <property type="match status" value="2"/>
</dbReference>
<dbReference type="PANTHER" id="PTHR46957:SF2">
    <property type="entry name" value="RECEPTOR-TYPE TYROSINE-PROTEIN PHOSPHATASE BETA"/>
    <property type="match status" value="1"/>
</dbReference>
<accession>A0ABR3MBT1</accession>
<dbReference type="InterPro" id="IPR036116">
    <property type="entry name" value="FN3_sf"/>
</dbReference>
<proteinExistence type="predicted"/>
<feature type="domain" description="Fibronectin type-III" evidence="1">
    <location>
        <begin position="137"/>
        <end position="228"/>
    </location>
</feature>
<dbReference type="EMBL" id="JAYMGO010000014">
    <property type="protein sequence ID" value="KAL1261342.1"/>
    <property type="molecule type" value="Genomic_DNA"/>
</dbReference>
<keyword evidence="3" id="KW-1185">Reference proteome</keyword>
<organism evidence="2 3">
    <name type="scientific">Cirrhinus molitorella</name>
    <name type="common">mud carp</name>
    <dbReference type="NCBI Taxonomy" id="172907"/>
    <lineage>
        <taxon>Eukaryota</taxon>
        <taxon>Metazoa</taxon>
        <taxon>Chordata</taxon>
        <taxon>Craniata</taxon>
        <taxon>Vertebrata</taxon>
        <taxon>Euteleostomi</taxon>
        <taxon>Actinopterygii</taxon>
        <taxon>Neopterygii</taxon>
        <taxon>Teleostei</taxon>
        <taxon>Ostariophysi</taxon>
        <taxon>Cypriniformes</taxon>
        <taxon>Cyprinidae</taxon>
        <taxon>Labeoninae</taxon>
        <taxon>Labeonini</taxon>
        <taxon>Cirrhinus</taxon>
    </lineage>
</organism>
<comment type="caution">
    <text evidence="2">The sequence shown here is derived from an EMBL/GenBank/DDBJ whole genome shotgun (WGS) entry which is preliminary data.</text>
</comment>
<dbReference type="InterPro" id="IPR050713">
    <property type="entry name" value="RTP_Phos/Ushers"/>
</dbReference>
<reference evidence="2 3" key="1">
    <citation type="submission" date="2023-09" db="EMBL/GenBank/DDBJ databases">
        <authorList>
            <person name="Wang M."/>
        </authorList>
    </citation>
    <scope>NUCLEOTIDE SEQUENCE [LARGE SCALE GENOMIC DNA]</scope>
    <source>
        <strain evidence="2">GT-2023</strain>
        <tissue evidence="2">Liver</tissue>
    </source>
</reference>
<dbReference type="Proteomes" id="UP001558613">
    <property type="component" value="Unassembled WGS sequence"/>
</dbReference>
<evidence type="ECO:0000313" key="2">
    <source>
        <dbReference type="EMBL" id="KAL1261342.1"/>
    </source>
</evidence>
<name>A0ABR3MBT1_9TELE</name>